<reference evidence="2" key="1">
    <citation type="submission" date="2015-08" db="UniProtKB">
        <authorList>
            <consortium name="WormBaseParasite"/>
        </authorList>
    </citation>
    <scope>IDENTIFICATION</scope>
</reference>
<dbReference type="WBParaSite" id="TCONS_00012553.p1">
    <property type="protein sequence ID" value="TCONS_00012553.p1"/>
    <property type="gene ID" value="XLOC_008206"/>
</dbReference>
<proteinExistence type="predicted"/>
<sequence length="334" mass="38959">MLPLESSNYFDYCNANDSSTYLFTNQLDNKKNVVNLFNFDKSKLTPTFQRFDDDELMKINDCEQKSFYTNFQLVGNNEDTSEDGINKKTLGELLTAFKNSEEHGFVDDSSGVPYNTASNDKGVKLRREPSLIISSNNRHKNNFEENHFPQKYFRRSRLYGRKFLRTWSHQNGIYKNGFKQFSRRKSYPPEYWFKENFSNEGSFRNNSPMKIITKQLCSERLCSQGNCETYGFKNLVVTDVETIPNITPDGKIAMFKRPKISHTGIDVVHVIRDPETNEPKVTGNTVFVATSSHIPPLRTYRMFRGSLRSRFLRTDRSYLSDRVQTFTNNEERSL</sequence>
<organism evidence="2">
    <name type="scientific">Strongyloides stercoralis</name>
    <name type="common">Threadworm</name>
    <dbReference type="NCBI Taxonomy" id="6248"/>
    <lineage>
        <taxon>Eukaryota</taxon>
        <taxon>Metazoa</taxon>
        <taxon>Ecdysozoa</taxon>
        <taxon>Nematoda</taxon>
        <taxon>Chromadorea</taxon>
        <taxon>Rhabditida</taxon>
        <taxon>Tylenchina</taxon>
        <taxon>Panagrolaimomorpha</taxon>
        <taxon>Strongyloidoidea</taxon>
        <taxon>Strongyloididae</taxon>
        <taxon>Strongyloides</taxon>
    </lineage>
</organism>
<dbReference type="AlphaFoldDB" id="A0A0K0E4S3"/>
<evidence type="ECO:0000313" key="2">
    <source>
        <dbReference type="WBParaSite" id="SSTP_0000449300.1"/>
    </source>
</evidence>
<evidence type="ECO:0000313" key="3">
    <source>
        <dbReference type="WBParaSite" id="TCONS_00012553.p1"/>
    </source>
</evidence>
<dbReference type="WBParaSite" id="SSTP_0000449300.1">
    <property type="protein sequence ID" value="SSTP_0000449300.1"/>
    <property type="gene ID" value="SSTP_0000449300"/>
</dbReference>
<protein>
    <submittedName>
        <fullName evidence="2 3">Uncharacterized protein</fullName>
    </submittedName>
</protein>
<accession>A0A0K0E4S3</accession>
<evidence type="ECO:0000313" key="1">
    <source>
        <dbReference type="Proteomes" id="UP000035681"/>
    </source>
</evidence>
<dbReference type="Proteomes" id="UP000035681">
    <property type="component" value="Unplaced"/>
</dbReference>
<keyword evidence="1" id="KW-1185">Reference proteome</keyword>
<name>A0A0K0E4S3_STRER</name>